<organism evidence="2 3">
    <name type="scientific">Aldrovandia affinis</name>
    <dbReference type="NCBI Taxonomy" id="143900"/>
    <lineage>
        <taxon>Eukaryota</taxon>
        <taxon>Metazoa</taxon>
        <taxon>Chordata</taxon>
        <taxon>Craniata</taxon>
        <taxon>Vertebrata</taxon>
        <taxon>Euteleostomi</taxon>
        <taxon>Actinopterygii</taxon>
        <taxon>Neopterygii</taxon>
        <taxon>Teleostei</taxon>
        <taxon>Notacanthiformes</taxon>
        <taxon>Halosauridae</taxon>
        <taxon>Aldrovandia</taxon>
    </lineage>
</organism>
<feature type="compositionally biased region" description="Basic and acidic residues" evidence="1">
    <location>
        <begin position="19"/>
        <end position="35"/>
    </location>
</feature>
<accession>A0AAD7RT86</accession>
<reference evidence="2" key="1">
    <citation type="journal article" date="2023" name="Science">
        <title>Genome structures resolve the early diversification of teleost fishes.</title>
        <authorList>
            <person name="Parey E."/>
            <person name="Louis A."/>
            <person name="Montfort J."/>
            <person name="Bouchez O."/>
            <person name="Roques C."/>
            <person name="Iampietro C."/>
            <person name="Lluch J."/>
            <person name="Castinel A."/>
            <person name="Donnadieu C."/>
            <person name="Desvignes T."/>
            <person name="Floi Bucao C."/>
            <person name="Jouanno E."/>
            <person name="Wen M."/>
            <person name="Mejri S."/>
            <person name="Dirks R."/>
            <person name="Jansen H."/>
            <person name="Henkel C."/>
            <person name="Chen W.J."/>
            <person name="Zahm M."/>
            <person name="Cabau C."/>
            <person name="Klopp C."/>
            <person name="Thompson A.W."/>
            <person name="Robinson-Rechavi M."/>
            <person name="Braasch I."/>
            <person name="Lecointre G."/>
            <person name="Bobe J."/>
            <person name="Postlethwait J.H."/>
            <person name="Berthelot C."/>
            <person name="Roest Crollius H."/>
            <person name="Guiguen Y."/>
        </authorList>
    </citation>
    <scope>NUCLEOTIDE SEQUENCE</scope>
    <source>
        <strain evidence="2">NC1722</strain>
    </source>
</reference>
<keyword evidence="3" id="KW-1185">Reference proteome</keyword>
<evidence type="ECO:0000313" key="2">
    <source>
        <dbReference type="EMBL" id="KAJ8389740.1"/>
    </source>
</evidence>
<evidence type="ECO:0000313" key="3">
    <source>
        <dbReference type="Proteomes" id="UP001221898"/>
    </source>
</evidence>
<proteinExistence type="predicted"/>
<gene>
    <name evidence="2" type="ORF">AAFF_G00114460</name>
</gene>
<sequence length="112" mass="12195">MAHAGGRSEGRRPSTLQEYSKRQVHLRENVNRHSDWPAANATRCHLPTPERGQGASATSKSGPPPHPVRLSVLAPLLSVRMSGGYGIAGILQTEMVCLIHRTQIILARILTD</sequence>
<dbReference type="EMBL" id="JAINUG010000178">
    <property type="protein sequence ID" value="KAJ8389740.1"/>
    <property type="molecule type" value="Genomic_DNA"/>
</dbReference>
<feature type="region of interest" description="Disordered" evidence="1">
    <location>
        <begin position="1"/>
        <end position="67"/>
    </location>
</feature>
<evidence type="ECO:0000256" key="1">
    <source>
        <dbReference type="SAM" id="MobiDB-lite"/>
    </source>
</evidence>
<comment type="caution">
    <text evidence="2">The sequence shown here is derived from an EMBL/GenBank/DDBJ whole genome shotgun (WGS) entry which is preliminary data.</text>
</comment>
<protein>
    <submittedName>
        <fullName evidence="2">Uncharacterized protein</fullName>
    </submittedName>
</protein>
<feature type="compositionally biased region" description="Basic and acidic residues" evidence="1">
    <location>
        <begin position="1"/>
        <end position="12"/>
    </location>
</feature>
<dbReference type="AlphaFoldDB" id="A0AAD7RT86"/>
<dbReference type="Proteomes" id="UP001221898">
    <property type="component" value="Unassembled WGS sequence"/>
</dbReference>
<name>A0AAD7RT86_9TELE</name>